<name>A0A174FJA9_9FIRM</name>
<dbReference type="InterPro" id="IPR006379">
    <property type="entry name" value="HAD-SF_hydro_IIB"/>
</dbReference>
<dbReference type="SUPFAM" id="SSF56784">
    <property type="entry name" value="HAD-like"/>
    <property type="match status" value="1"/>
</dbReference>
<dbReference type="Gene3D" id="3.30.1240.10">
    <property type="match status" value="1"/>
</dbReference>
<organism evidence="1 2">
    <name type="scientific">Fusicatenibacter saccharivorans</name>
    <dbReference type="NCBI Taxonomy" id="1150298"/>
    <lineage>
        <taxon>Bacteria</taxon>
        <taxon>Bacillati</taxon>
        <taxon>Bacillota</taxon>
        <taxon>Clostridia</taxon>
        <taxon>Lachnospirales</taxon>
        <taxon>Lachnospiraceae</taxon>
        <taxon>Fusicatenibacter</taxon>
    </lineage>
</organism>
<dbReference type="GO" id="GO:0005829">
    <property type="term" value="C:cytosol"/>
    <property type="evidence" value="ECO:0007669"/>
    <property type="project" value="TreeGrafter"/>
</dbReference>
<dbReference type="InterPro" id="IPR036412">
    <property type="entry name" value="HAD-like_sf"/>
</dbReference>
<dbReference type="AlphaFoldDB" id="A0A174FJA9"/>
<accession>A0A174FJA9</accession>
<gene>
    <name evidence="1" type="primary">supH</name>
    <name evidence="1" type="ORF">ERS852406_02115</name>
</gene>
<evidence type="ECO:0000313" key="2">
    <source>
        <dbReference type="Proteomes" id="UP000095706"/>
    </source>
</evidence>
<dbReference type="PANTHER" id="PTHR10000:SF53">
    <property type="entry name" value="5-AMINO-6-(5-PHOSPHO-D-RIBITYLAMINO)URACIL PHOSPHATASE YBJI-RELATED"/>
    <property type="match status" value="1"/>
</dbReference>
<dbReference type="EMBL" id="CYYV01000010">
    <property type="protein sequence ID" value="CUO50364.1"/>
    <property type="molecule type" value="Genomic_DNA"/>
</dbReference>
<dbReference type="SFLD" id="SFLDS00003">
    <property type="entry name" value="Haloacid_Dehalogenase"/>
    <property type="match status" value="1"/>
</dbReference>
<dbReference type="GO" id="GO:0050308">
    <property type="term" value="F:sugar-phosphatase activity"/>
    <property type="evidence" value="ECO:0007669"/>
    <property type="project" value="UniProtKB-EC"/>
</dbReference>
<protein>
    <submittedName>
        <fullName evidence="1">Sugar phosphatase SupH</fullName>
        <ecNumber evidence="1">3.1.3.23</ecNumber>
    </submittedName>
</protein>
<dbReference type="SFLD" id="SFLDG01144">
    <property type="entry name" value="C2.B.4:_PGP_Like"/>
    <property type="match status" value="1"/>
</dbReference>
<keyword evidence="1" id="KW-0378">Hydrolase</keyword>
<dbReference type="InterPro" id="IPR023214">
    <property type="entry name" value="HAD_sf"/>
</dbReference>
<dbReference type="SFLD" id="SFLDG01140">
    <property type="entry name" value="C2.B:_Phosphomannomutase_and_P"/>
    <property type="match status" value="1"/>
</dbReference>
<dbReference type="EC" id="3.1.3.23" evidence="1"/>
<proteinExistence type="predicted"/>
<dbReference type="Proteomes" id="UP000095706">
    <property type="component" value="Unassembled WGS sequence"/>
</dbReference>
<dbReference type="RefSeq" id="WP_055228017.1">
    <property type="nucleotide sequence ID" value="NZ_CAXSRP010000007.1"/>
</dbReference>
<dbReference type="Pfam" id="PF08282">
    <property type="entry name" value="Hydrolase_3"/>
    <property type="match status" value="1"/>
</dbReference>
<dbReference type="PANTHER" id="PTHR10000">
    <property type="entry name" value="PHOSPHOSERINE PHOSPHATASE"/>
    <property type="match status" value="1"/>
</dbReference>
<evidence type="ECO:0000313" key="1">
    <source>
        <dbReference type="EMBL" id="CUO50364.1"/>
    </source>
</evidence>
<dbReference type="GO" id="GO:0000287">
    <property type="term" value="F:magnesium ion binding"/>
    <property type="evidence" value="ECO:0007669"/>
    <property type="project" value="TreeGrafter"/>
</dbReference>
<reference evidence="1 2" key="1">
    <citation type="submission" date="2015-09" db="EMBL/GenBank/DDBJ databases">
        <authorList>
            <consortium name="Pathogen Informatics"/>
        </authorList>
    </citation>
    <scope>NUCLEOTIDE SEQUENCE [LARGE SCALE GENOMIC DNA]</scope>
    <source>
        <strain evidence="1 2">2789STDY5608849</strain>
    </source>
</reference>
<sequence length="271" mass="30524">MIKLIATDVDGTLVKDGTLLIDPEYMTVVSRLVDQGIHFVVCSGRQFSSEQKLFAPIKDRLLYISDGGTVVRTPEKILKTYPMETALWKSMCRMVHDELPSCDCFAATPDYCLAEDAGSRMFHWLRDSYGFDVREVPDLSKVENEDIIKFTIYHPTSCEELCSPNFIPAWKHQAKLAVAGKEWLDCNARGVSKWTGLSFLMNYFGLTSDEVCCFGDNLNDIEMLQNAGESYAVSNARAEVIASAKHTCPPYWENGVLQVLKTFLKETTNPF</sequence>
<dbReference type="Gene3D" id="3.40.50.1000">
    <property type="entry name" value="HAD superfamily/HAD-like"/>
    <property type="match status" value="1"/>
</dbReference>
<dbReference type="CDD" id="cd07518">
    <property type="entry name" value="HAD_YbiV-Like"/>
    <property type="match status" value="1"/>
</dbReference>
<dbReference type="NCBIfam" id="TIGR01484">
    <property type="entry name" value="HAD-SF-IIB"/>
    <property type="match status" value="1"/>
</dbReference>